<dbReference type="Gene3D" id="2.20.25.10">
    <property type="match status" value="1"/>
</dbReference>
<proteinExistence type="predicted"/>
<dbReference type="Pfam" id="PF01096">
    <property type="entry name" value="Zn_ribbon_TFIIS"/>
    <property type="match status" value="1"/>
</dbReference>
<dbReference type="AlphaFoldDB" id="A0A9N9IQ27"/>
<dbReference type="GO" id="GO:0003899">
    <property type="term" value="F:DNA-directed RNA polymerase activity"/>
    <property type="evidence" value="ECO:0007669"/>
    <property type="project" value="InterPro"/>
</dbReference>
<evidence type="ECO:0000256" key="6">
    <source>
        <dbReference type="ARBA" id="ARBA00022833"/>
    </source>
</evidence>
<dbReference type="GO" id="GO:0005736">
    <property type="term" value="C:RNA polymerase I complex"/>
    <property type="evidence" value="ECO:0007669"/>
    <property type="project" value="TreeGrafter"/>
</dbReference>
<evidence type="ECO:0000256" key="5">
    <source>
        <dbReference type="ARBA" id="ARBA00022771"/>
    </source>
</evidence>
<feature type="domain" description="TFIIS-type" evidence="9">
    <location>
        <begin position="80"/>
        <end position="128"/>
    </location>
</feature>
<evidence type="ECO:0000259" key="9">
    <source>
        <dbReference type="PROSITE" id="PS51133"/>
    </source>
</evidence>
<dbReference type="GO" id="GO:0006363">
    <property type="term" value="P:termination of RNA polymerase I transcription"/>
    <property type="evidence" value="ECO:0007669"/>
    <property type="project" value="TreeGrafter"/>
</dbReference>
<evidence type="ECO:0000313" key="11">
    <source>
        <dbReference type="Proteomes" id="UP000789759"/>
    </source>
</evidence>
<keyword evidence="7" id="KW-0539">Nucleus</keyword>
<dbReference type="PROSITE" id="PS51133">
    <property type="entry name" value="ZF_TFIIS_2"/>
    <property type="match status" value="1"/>
</dbReference>
<dbReference type="GO" id="GO:0003676">
    <property type="term" value="F:nucleic acid binding"/>
    <property type="evidence" value="ECO:0007669"/>
    <property type="project" value="InterPro"/>
</dbReference>
<dbReference type="GO" id="GO:0008270">
    <property type="term" value="F:zinc ion binding"/>
    <property type="evidence" value="ECO:0007669"/>
    <property type="project" value="UniProtKB-KW"/>
</dbReference>
<dbReference type="InterPro" id="IPR012164">
    <property type="entry name" value="Rpa12/Rpb9/Rpc10/TFS"/>
</dbReference>
<keyword evidence="11" id="KW-1185">Reference proteome</keyword>
<dbReference type="SMART" id="SM00440">
    <property type="entry name" value="ZnF_C2C2"/>
    <property type="match status" value="1"/>
</dbReference>
<evidence type="ECO:0000313" key="10">
    <source>
        <dbReference type="EMBL" id="CAG8746637.1"/>
    </source>
</evidence>
<evidence type="ECO:0000256" key="4">
    <source>
        <dbReference type="ARBA" id="ARBA00022723"/>
    </source>
</evidence>
<comment type="subcellular location">
    <subcellularLocation>
        <location evidence="1">Nucleus</location>
        <location evidence="1">Nucleolus</location>
    </subcellularLocation>
</comment>
<keyword evidence="3" id="KW-0240">DNA-directed RNA polymerase</keyword>
<sequence>MSSKLSNFLGSIFCQDCGTLLLNTGEDFIKCPACTCQHNVTEYENIVITTKSKAKTFPSKLRSRRSKVQQLDNYKEESASVKKCPKCGNEEMNYHTMQLRSADEGQTIFYHCTKCGEHIMAYNLYQRRHRNDQYQNLESLWRRHQNDENLNLN</sequence>
<evidence type="ECO:0000256" key="7">
    <source>
        <dbReference type="ARBA" id="ARBA00023242"/>
    </source>
</evidence>
<accession>A0A9N9IQ27</accession>
<dbReference type="InterPro" id="IPR001222">
    <property type="entry name" value="Znf_TFIIS"/>
</dbReference>
<keyword evidence="4" id="KW-0479">Metal-binding</keyword>
<name>A0A9N9IQ27_9GLOM</name>
<evidence type="ECO:0000256" key="8">
    <source>
        <dbReference type="PROSITE-ProRule" id="PRU00472"/>
    </source>
</evidence>
<evidence type="ECO:0000256" key="3">
    <source>
        <dbReference type="ARBA" id="ARBA00022478"/>
    </source>
</evidence>
<dbReference type="OrthoDB" id="10056816at2759"/>
<dbReference type="Proteomes" id="UP000789759">
    <property type="component" value="Unassembled WGS sequence"/>
</dbReference>
<gene>
    <name evidence="10" type="ORF">CPELLU_LOCUS14421</name>
</gene>
<keyword evidence="3" id="KW-0804">Transcription</keyword>
<organism evidence="10 11">
    <name type="scientific">Cetraspora pellucida</name>
    <dbReference type="NCBI Taxonomy" id="1433469"/>
    <lineage>
        <taxon>Eukaryota</taxon>
        <taxon>Fungi</taxon>
        <taxon>Fungi incertae sedis</taxon>
        <taxon>Mucoromycota</taxon>
        <taxon>Glomeromycotina</taxon>
        <taxon>Glomeromycetes</taxon>
        <taxon>Diversisporales</taxon>
        <taxon>Gigasporaceae</taxon>
        <taxon>Cetraspora</taxon>
    </lineage>
</organism>
<keyword evidence="6" id="KW-0862">Zinc</keyword>
<feature type="non-terminal residue" evidence="10">
    <location>
        <position position="153"/>
    </location>
</feature>
<protein>
    <recommendedName>
        <fullName evidence="2">DNA-directed RNA polymerase I subunit RPA12</fullName>
    </recommendedName>
</protein>
<evidence type="ECO:0000256" key="2">
    <source>
        <dbReference type="ARBA" id="ARBA00018784"/>
    </source>
</evidence>
<evidence type="ECO:0000256" key="1">
    <source>
        <dbReference type="ARBA" id="ARBA00004604"/>
    </source>
</evidence>
<dbReference type="SUPFAM" id="SSF57783">
    <property type="entry name" value="Zinc beta-ribbon"/>
    <property type="match status" value="1"/>
</dbReference>
<dbReference type="EMBL" id="CAJVQA010017061">
    <property type="protein sequence ID" value="CAG8746637.1"/>
    <property type="molecule type" value="Genomic_DNA"/>
</dbReference>
<reference evidence="10" key="1">
    <citation type="submission" date="2021-06" db="EMBL/GenBank/DDBJ databases">
        <authorList>
            <person name="Kallberg Y."/>
            <person name="Tangrot J."/>
            <person name="Rosling A."/>
        </authorList>
    </citation>
    <scope>NUCLEOTIDE SEQUENCE</scope>
    <source>
        <strain evidence="10">FL966</strain>
    </source>
</reference>
<dbReference type="CDD" id="cd10507">
    <property type="entry name" value="Zn-ribbon_RPA12"/>
    <property type="match status" value="1"/>
</dbReference>
<dbReference type="InterPro" id="IPR034004">
    <property type="entry name" value="Zn_ribbon_RPA12_C"/>
</dbReference>
<dbReference type="PANTHER" id="PTHR11239:SF14">
    <property type="entry name" value="DNA-DIRECTED RNA POLYMERASE I SUBUNIT RPA12"/>
    <property type="match status" value="1"/>
</dbReference>
<keyword evidence="5 8" id="KW-0863">Zinc-finger</keyword>
<dbReference type="PANTHER" id="PTHR11239">
    <property type="entry name" value="DNA-DIRECTED RNA POLYMERASE"/>
    <property type="match status" value="1"/>
</dbReference>
<comment type="caution">
    <text evidence="10">The sequence shown here is derived from an EMBL/GenBank/DDBJ whole genome shotgun (WGS) entry which is preliminary data.</text>
</comment>